<organism evidence="3 4">
    <name type="scientific">Medicago truncatula</name>
    <name type="common">Barrel medic</name>
    <name type="synonym">Medicago tribuloides</name>
    <dbReference type="NCBI Taxonomy" id="3880"/>
    <lineage>
        <taxon>Eukaryota</taxon>
        <taxon>Viridiplantae</taxon>
        <taxon>Streptophyta</taxon>
        <taxon>Embryophyta</taxon>
        <taxon>Tracheophyta</taxon>
        <taxon>Spermatophyta</taxon>
        <taxon>Magnoliopsida</taxon>
        <taxon>eudicotyledons</taxon>
        <taxon>Gunneridae</taxon>
        <taxon>Pentapetalae</taxon>
        <taxon>rosids</taxon>
        <taxon>fabids</taxon>
        <taxon>Fabales</taxon>
        <taxon>Fabaceae</taxon>
        <taxon>Papilionoideae</taxon>
        <taxon>50 kb inversion clade</taxon>
        <taxon>NPAAA clade</taxon>
        <taxon>Hologalegina</taxon>
        <taxon>IRL clade</taxon>
        <taxon>Trifolieae</taxon>
        <taxon>Medicago</taxon>
    </lineage>
</organism>
<evidence type="ECO:0000256" key="1">
    <source>
        <dbReference type="SAM" id="Phobius"/>
    </source>
</evidence>
<reference evidence="4" key="1">
    <citation type="journal article" date="2018" name="Nat. Plants">
        <title>Whole-genome landscape of Medicago truncatula symbiotic genes.</title>
        <authorList>
            <person name="Pecrix Y."/>
            <person name="Staton S.E."/>
            <person name="Sallet E."/>
            <person name="Lelandais-Briere C."/>
            <person name="Moreau S."/>
            <person name="Carrere S."/>
            <person name="Blein T."/>
            <person name="Jardinaud M.F."/>
            <person name="Latrasse D."/>
            <person name="Zouine M."/>
            <person name="Zahm M."/>
            <person name="Kreplak J."/>
            <person name="Mayjonade B."/>
            <person name="Satge C."/>
            <person name="Perez M."/>
            <person name="Cauet S."/>
            <person name="Marande W."/>
            <person name="Chantry-Darmon C."/>
            <person name="Lopez-Roques C."/>
            <person name="Bouchez O."/>
            <person name="Berard A."/>
            <person name="Debelle F."/>
            <person name="Munos S."/>
            <person name="Bendahmane A."/>
            <person name="Berges H."/>
            <person name="Niebel A."/>
            <person name="Buitink J."/>
            <person name="Frugier F."/>
            <person name="Benhamed M."/>
            <person name="Crespi M."/>
            <person name="Gouzy J."/>
            <person name="Gamas P."/>
        </authorList>
    </citation>
    <scope>NUCLEOTIDE SEQUENCE [LARGE SCALE GENOMIC DNA]</scope>
    <source>
        <strain evidence="4">cv. Jemalong A17</strain>
    </source>
</reference>
<dbReference type="GO" id="GO:0016707">
    <property type="term" value="F:gibberellin 3-beta-dioxygenase activity"/>
    <property type="evidence" value="ECO:0007669"/>
    <property type="project" value="UniProtKB-EC"/>
</dbReference>
<evidence type="ECO:0000313" key="4">
    <source>
        <dbReference type="Proteomes" id="UP000265566"/>
    </source>
</evidence>
<name>A0A396HEI0_MEDTR</name>
<dbReference type="PANTHER" id="PTHR47990">
    <property type="entry name" value="2-OXOGLUTARATE (2OG) AND FE(II)-DEPENDENT OXYGENASE SUPERFAMILY PROTEIN-RELATED"/>
    <property type="match status" value="1"/>
</dbReference>
<dbReference type="Gramene" id="rna35379">
    <property type="protein sequence ID" value="RHN51018.1"/>
    <property type="gene ID" value="gene35379"/>
</dbReference>
<dbReference type="InterPro" id="IPR027443">
    <property type="entry name" value="IPNS-like_sf"/>
</dbReference>
<sequence>MCAFSFENLFLILPLCFLFTVFCVITFDKTFLVGFFIMIYSETMNVMGSKMFELHSLIPKQFNSTIEELKGNCNLRLMKYRVPEINKDCGIGLAPHTDKTTLTILCQNEVQGLEVLTKTNQWIKLNIPQGGFVVFVGDILKVLSCMYCTFALNLFLALLHISSIQNTSFLLVFL</sequence>
<dbReference type="Proteomes" id="UP000265566">
    <property type="component" value="Chromosome 6"/>
</dbReference>
<feature type="transmembrane region" description="Helical" evidence="1">
    <location>
        <begin position="12"/>
        <end position="40"/>
    </location>
</feature>
<dbReference type="EMBL" id="PSQE01000006">
    <property type="protein sequence ID" value="RHN51018.1"/>
    <property type="molecule type" value="Genomic_DNA"/>
</dbReference>
<feature type="transmembrane region" description="Helical" evidence="1">
    <location>
        <begin position="150"/>
        <end position="173"/>
    </location>
</feature>
<keyword evidence="1" id="KW-0812">Transmembrane</keyword>
<dbReference type="Pfam" id="PF03171">
    <property type="entry name" value="2OG-FeII_Oxy"/>
    <property type="match status" value="1"/>
</dbReference>
<dbReference type="SUPFAM" id="SSF51197">
    <property type="entry name" value="Clavaminate synthase-like"/>
    <property type="match status" value="1"/>
</dbReference>
<protein>
    <submittedName>
        <fullName evidence="3">Putative gibberellin 3-beta-dioxygenase</fullName>
        <ecNumber evidence="3">1.14.11.15</ecNumber>
    </submittedName>
</protein>
<dbReference type="InterPro" id="IPR050231">
    <property type="entry name" value="Iron_ascorbate_oxido_reductase"/>
</dbReference>
<accession>A0A396HEI0</accession>
<proteinExistence type="predicted"/>
<dbReference type="AlphaFoldDB" id="A0A396HEI0"/>
<comment type="caution">
    <text evidence="3">The sequence shown here is derived from an EMBL/GenBank/DDBJ whole genome shotgun (WGS) entry which is preliminary data.</text>
</comment>
<keyword evidence="1" id="KW-1133">Transmembrane helix</keyword>
<evidence type="ECO:0000313" key="3">
    <source>
        <dbReference type="EMBL" id="RHN51018.1"/>
    </source>
</evidence>
<dbReference type="Gene3D" id="2.60.120.330">
    <property type="entry name" value="B-lactam Antibiotic, Isopenicillin N Synthase, Chain"/>
    <property type="match status" value="1"/>
</dbReference>
<keyword evidence="3" id="KW-0560">Oxidoreductase</keyword>
<dbReference type="InterPro" id="IPR044861">
    <property type="entry name" value="IPNS-like_FE2OG_OXY"/>
</dbReference>
<evidence type="ECO:0000259" key="2">
    <source>
        <dbReference type="Pfam" id="PF03171"/>
    </source>
</evidence>
<keyword evidence="1" id="KW-0472">Membrane</keyword>
<gene>
    <name evidence="3" type="ORF">MtrunA17_Chr6g0463821</name>
</gene>
<keyword evidence="3" id="KW-0223">Dioxygenase</keyword>
<feature type="domain" description="Isopenicillin N synthase-like Fe(2+) 2OG dioxygenase" evidence="2">
    <location>
        <begin position="83"/>
        <end position="145"/>
    </location>
</feature>
<dbReference type="EC" id="1.14.11.15" evidence="3"/>